<dbReference type="Pfam" id="PF00874">
    <property type="entry name" value="PRD"/>
    <property type="match status" value="1"/>
</dbReference>
<keyword evidence="1" id="KW-0677">Repeat</keyword>
<dbReference type="PANTHER" id="PTHR30185">
    <property type="entry name" value="CRYPTIC BETA-GLUCOSIDE BGL OPERON ANTITERMINATOR"/>
    <property type="match status" value="1"/>
</dbReference>
<dbReference type="PROSITE" id="PS51372">
    <property type="entry name" value="PRD_2"/>
    <property type="match status" value="1"/>
</dbReference>
<dbReference type="InterPro" id="IPR011608">
    <property type="entry name" value="PRD"/>
</dbReference>
<evidence type="ECO:0000313" key="3">
    <source>
        <dbReference type="EMBL" id="MTD28532.1"/>
    </source>
</evidence>
<reference evidence="4 5" key="2">
    <citation type="submission" date="2019-12" db="EMBL/GenBank/DDBJ databases">
        <title>Erwinia sp. nov., isolated from droppings of birds in the Qinghai-Tiebt plateau of China.</title>
        <authorList>
            <person name="Ge Y."/>
        </authorList>
    </citation>
    <scope>NUCLEOTIDE SEQUENCE [LARGE SCALE GENOMIC DNA]</scope>
    <source>
        <strain evidence="4 5">J780</strain>
    </source>
</reference>
<evidence type="ECO:0000313" key="6">
    <source>
        <dbReference type="Proteomes" id="UP000480164"/>
    </source>
</evidence>
<gene>
    <name evidence="4" type="primary">csiE</name>
    <name evidence="3" type="ORF">GK011_16470</name>
    <name evidence="4" type="ORF">GN242_05155</name>
</gene>
<name>A0A6I6EPP5_9GAMM</name>
<evidence type="ECO:0000259" key="2">
    <source>
        <dbReference type="PROSITE" id="PS51372"/>
    </source>
</evidence>
<dbReference type="SUPFAM" id="SSF63520">
    <property type="entry name" value="PTS-regulatory domain, PRD"/>
    <property type="match status" value="1"/>
</dbReference>
<dbReference type="RefSeq" id="WP_154753783.1">
    <property type="nucleotide sequence ID" value="NZ_CP046509.1"/>
</dbReference>
<keyword evidence="6" id="KW-1185">Reference proteome</keyword>
<dbReference type="KEGG" id="erwi:GN242_05155"/>
<dbReference type="Proteomes" id="UP000480164">
    <property type="component" value="Unassembled WGS sequence"/>
</dbReference>
<proteinExistence type="predicted"/>
<reference evidence="3 6" key="1">
    <citation type="submission" date="2019-11" db="EMBL/GenBank/DDBJ databases">
        <title>Erwinia sp. nov., isolated from feces of birds in Tibet plateau of China.</title>
        <authorList>
            <person name="Ge Y."/>
        </authorList>
    </citation>
    <scope>NUCLEOTIDE SEQUENCE [LARGE SCALE GENOMIC DNA]</scope>
    <source>
        <strain evidence="3 6">J316</strain>
    </source>
</reference>
<organism evidence="4 5">
    <name type="scientific">Erwinia sorbitola</name>
    <dbReference type="NCBI Taxonomy" id="2681984"/>
    <lineage>
        <taxon>Bacteria</taxon>
        <taxon>Pseudomonadati</taxon>
        <taxon>Pseudomonadota</taxon>
        <taxon>Gammaproteobacteria</taxon>
        <taxon>Enterobacterales</taxon>
        <taxon>Erwiniaceae</taxon>
        <taxon>Erwinia</taxon>
    </lineage>
</organism>
<accession>A0A6I6EPP5</accession>
<dbReference type="InterPro" id="IPR036634">
    <property type="entry name" value="PRD_sf"/>
</dbReference>
<evidence type="ECO:0000256" key="1">
    <source>
        <dbReference type="ARBA" id="ARBA00022737"/>
    </source>
</evidence>
<dbReference type="InterPro" id="IPR050661">
    <property type="entry name" value="BglG_antiterminators"/>
</dbReference>
<evidence type="ECO:0000313" key="4">
    <source>
        <dbReference type="EMBL" id="QGU86642.1"/>
    </source>
</evidence>
<dbReference type="GO" id="GO:0006355">
    <property type="term" value="P:regulation of DNA-templated transcription"/>
    <property type="evidence" value="ECO:0007669"/>
    <property type="project" value="InterPro"/>
</dbReference>
<evidence type="ECO:0000313" key="5">
    <source>
        <dbReference type="Proteomes" id="UP000424752"/>
    </source>
</evidence>
<dbReference type="AlphaFoldDB" id="A0A6I6EPP5"/>
<dbReference type="PANTHER" id="PTHR30185:SF14">
    <property type="entry name" value="STATIONARY PHASE-INDUCIBLE PROTEIN CSIE-RELATED"/>
    <property type="match status" value="1"/>
</dbReference>
<feature type="domain" description="PRD" evidence="2">
    <location>
        <begin position="226"/>
        <end position="333"/>
    </location>
</feature>
<sequence>MMSAHSPEISVLSSPQRRCHLLLMLCLPEFIVTVDSVCQLNSVDPALTRQDIAEVAEEIQRYHRLAIEQDSLGMLRIIGTHLDQRLCLLHSLRRALRLSPDFIHNEFSAAIRHQLRMLPVDKALYDEQNLTALIQHCSLYLGREFSSRDGHFLQVWLRYSLAWHCRPEFTLQQQQWLRGKSEYALAKNIGHCWRKRGYQATDSEIDLLALLFSQLHIPLVQHIDGDHERQLFHAVELLIQRFQALSGMVFSNDAGLSTQLYTHLAQALERTLFSIGIDHSLVEDIAQQYPRLLRTTREAIAAFEQQYSVQFSDEEMGLIVIIFGAWLMQESALQEKQVLLLIGRDSELERLVERQLRELTLLPLNIKYQDVSDFQRHSAPKGIALVITPYATPLPLYSPPLIHAELPLGEHQQRSIRLLLES</sequence>
<dbReference type="Gene3D" id="1.10.1790.10">
    <property type="entry name" value="PRD domain"/>
    <property type="match status" value="1"/>
</dbReference>
<dbReference type="NCBIfam" id="NF008597">
    <property type="entry name" value="PRK11564.1"/>
    <property type="match status" value="1"/>
</dbReference>
<protein>
    <submittedName>
        <fullName evidence="4">Stationary phase inducible protein CsiE</fullName>
    </submittedName>
</protein>
<dbReference type="EMBL" id="WLZX01000007">
    <property type="protein sequence ID" value="MTD28532.1"/>
    <property type="molecule type" value="Genomic_DNA"/>
</dbReference>
<accession>A0A6L6GV66</accession>
<dbReference type="Proteomes" id="UP000424752">
    <property type="component" value="Chromosome"/>
</dbReference>
<dbReference type="EMBL" id="CP046509">
    <property type="protein sequence ID" value="QGU86642.1"/>
    <property type="molecule type" value="Genomic_DNA"/>
</dbReference>